<dbReference type="AlphaFoldDB" id="A0A4P6FJE9"/>
<evidence type="ECO:0000313" key="2">
    <source>
        <dbReference type="EMBL" id="QAY70718.1"/>
    </source>
</evidence>
<reference evidence="2 3" key="1">
    <citation type="submission" date="2019-01" db="EMBL/GenBank/DDBJ databases">
        <title>Genome sequencing of strain FW10M-9.</title>
        <authorList>
            <person name="Heo J."/>
            <person name="Kim S.-J."/>
            <person name="Kim J.-S."/>
            <person name="Hong S.-B."/>
            <person name="Kwon S.-W."/>
        </authorList>
    </citation>
    <scope>NUCLEOTIDE SEQUENCE [LARGE SCALE GENOMIC DNA]</scope>
    <source>
        <strain evidence="2 3">FW10M-9</strain>
    </source>
</reference>
<dbReference type="EMBL" id="CP035493">
    <property type="protein sequence ID" value="QAY70718.1"/>
    <property type="molecule type" value="Genomic_DNA"/>
</dbReference>
<dbReference type="KEGG" id="xya:ET471_12390"/>
<keyword evidence="3" id="KW-1185">Reference proteome</keyword>
<proteinExistence type="predicted"/>
<evidence type="ECO:0000256" key="1">
    <source>
        <dbReference type="SAM" id="MobiDB-lite"/>
    </source>
</evidence>
<dbReference type="SUPFAM" id="SSF53271">
    <property type="entry name" value="PRTase-like"/>
    <property type="match status" value="1"/>
</dbReference>
<organism evidence="2 3">
    <name type="scientific">Xylanimonas protaetiae</name>
    <dbReference type="NCBI Taxonomy" id="2509457"/>
    <lineage>
        <taxon>Bacteria</taxon>
        <taxon>Bacillati</taxon>
        <taxon>Actinomycetota</taxon>
        <taxon>Actinomycetes</taxon>
        <taxon>Micrococcales</taxon>
        <taxon>Promicromonosporaceae</taxon>
        <taxon>Xylanimonas</taxon>
    </lineage>
</organism>
<evidence type="ECO:0008006" key="4">
    <source>
        <dbReference type="Google" id="ProtNLM"/>
    </source>
</evidence>
<name>A0A4P6FJE9_9MICO</name>
<dbReference type="InterPro" id="IPR028944">
    <property type="entry name" value="PRTase_ComF-like"/>
</dbReference>
<dbReference type="Pfam" id="PF15610">
    <property type="entry name" value="PRTase_3"/>
    <property type="match status" value="1"/>
</dbReference>
<dbReference type="InterPro" id="IPR029057">
    <property type="entry name" value="PRTase-like"/>
</dbReference>
<sequence>MPRHLPATATRGDRRRGGRDRCRLQLSVQRRARRDPRSAGGDGVSRRYALSRLERRRQELRLVPSPSASLPGSTPPDVATYSRFKHGDGATARLYGESLAALALARVRRLGLLPVVVTGSGFDVVPPAAHSLVAPFTETLRAKLGPDTPVTAAKIVRTRPSESDYAAMDATARRTAISGALDVSALADTVRGAHVIALDDVIVTGLHEHAADQALRDAGAAAVDHLYVVDAHCQRHTPWVESELNQVAVRTVEDVLALAARTDFVPNSRVARLVFALSQAELVAVAATAPESFLIWLTDVAATDPLAAPPRYADGVLVLRELRSALLSLPR</sequence>
<dbReference type="OrthoDB" id="8420922at2"/>
<dbReference type="Proteomes" id="UP000292118">
    <property type="component" value="Chromosome"/>
</dbReference>
<accession>A0A4P6FJE9</accession>
<gene>
    <name evidence="2" type="ORF">ET471_12390</name>
</gene>
<evidence type="ECO:0000313" key="3">
    <source>
        <dbReference type="Proteomes" id="UP000292118"/>
    </source>
</evidence>
<feature type="region of interest" description="Disordered" evidence="1">
    <location>
        <begin position="1"/>
        <end position="45"/>
    </location>
</feature>
<protein>
    <recommendedName>
        <fullName evidence="4">Phosphoribosyltransferase</fullName>
    </recommendedName>
</protein>
<dbReference type="Gene3D" id="3.40.50.2020">
    <property type="match status" value="1"/>
</dbReference>